<dbReference type="RefSeq" id="WP_108910269.1">
    <property type="nucleotide sequence ID" value="NZ_CP021886.1"/>
</dbReference>
<reference evidence="1 2" key="1">
    <citation type="submission" date="2017-06" db="EMBL/GenBank/DDBJ databases">
        <title>Complete genome of Helicobacter apodemus.</title>
        <authorList>
            <person name="Cho S."/>
        </authorList>
    </citation>
    <scope>NUCLEOTIDE SEQUENCE [LARGE SCALE GENOMIC DNA]</scope>
    <source>
        <strain evidence="2">SNUVETPUB-15-01</strain>
    </source>
</reference>
<protein>
    <submittedName>
        <fullName evidence="1">Uncharacterized protein</fullName>
    </submittedName>
</protein>
<proteinExistence type="predicted"/>
<dbReference type="AlphaFoldDB" id="A0A2U8FBS6"/>
<organism evidence="1 2">
    <name type="scientific">Helicobacter apodemus</name>
    <dbReference type="NCBI Taxonomy" id="135569"/>
    <lineage>
        <taxon>Bacteria</taxon>
        <taxon>Pseudomonadati</taxon>
        <taxon>Campylobacterota</taxon>
        <taxon>Epsilonproteobacteria</taxon>
        <taxon>Campylobacterales</taxon>
        <taxon>Helicobacteraceae</taxon>
        <taxon>Helicobacter</taxon>
    </lineage>
</organism>
<dbReference type="KEGG" id="had:CDV25_00195"/>
<dbReference type="Proteomes" id="UP000244890">
    <property type="component" value="Chromosome"/>
</dbReference>
<gene>
    <name evidence="1" type="ORF">CDV25_00195</name>
</gene>
<sequence>MKRISIYLMKPKLNYFLIFSFILAHSAGNKDIYKANRLNAHKGLITNYYLLSLGSPVSENPLRDSINAVGGEFVGQVNHPYDFIIQSVNWNTETSEPPYPNTFRSESNNFVTRYLENTHGYEMYLRNYGIKNIIENIMRENAMKENSEKELSNGKN</sequence>
<dbReference type="EMBL" id="CP021886">
    <property type="protein sequence ID" value="AWI33347.1"/>
    <property type="molecule type" value="Genomic_DNA"/>
</dbReference>
<accession>A0A2U8FBS6</accession>
<evidence type="ECO:0000313" key="2">
    <source>
        <dbReference type="Proteomes" id="UP000244890"/>
    </source>
</evidence>
<evidence type="ECO:0000313" key="1">
    <source>
        <dbReference type="EMBL" id="AWI33347.1"/>
    </source>
</evidence>
<name>A0A2U8FBS6_9HELI</name>